<comment type="caution">
    <text evidence="1">The sequence shown here is derived from an EMBL/GenBank/DDBJ whole genome shotgun (WGS) entry which is preliminary data.</text>
</comment>
<sequence length="83" mass="9134">MPTGDEVLMQTSLYWAQHTRISKLDIGSATLGVRYGMIIALRQPDYARAYAKATRRPKADQFEEEAVKEFMAAVPLMAGGNGA</sequence>
<name>A0A0F9JUE1_9ZZZZ</name>
<gene>
    <name evidence="1" type="ORF">LCGC14_1410830</name>
</gene>
<organism evidence="1">
    <name type="scientific">marine sediment metagenome</name>
    <dbReference type="NCBI Taxonomy" id="412755"/>
    <lineage>
        <taxon>unclassified sequences</taxon>
        <taxon>metagenomes</taxon>
        <taxon>ecological metagenomes</taxon>
    </lineage>
</organism>
<dbReference type="AlphaFoldDB" id="A0A0F9JUE1"/>
<protein>
    <submittedName>
        <fullName evidence="1">Uncharacterized protein</fullName>
    </submittedName>
</protein>
<reference evidence="1" key="1">
    <citation type="journal article" date="2015" name="Nature">
        <title>Complex archaea that bridge the gap between prokaryotes and eukaryotes.</title>
        <authorList>
            <person name="Spang A."/>
            <person name="Saw J.H."/>
            <person name="Jorgensen S.L."/>
            <person name="Zaremba-Niedzwiedzka K."/>
            <person name="Martijn J."/>
            <person name="Lind A.E."/>
            <person name="van Eijk R."/>
            <person name="Schleper C."/>
            <person name="Guy L."/>
            <person name="Ettema T.J."/>
        </authorList>
    </citation>
    <scope>NUCLEOTIDE SEQUENCE</scope>
</reference>
<accession>A0A0F9JUE1</accession>
<proteinExistence type="predicted"/>
<dbReference type="EMBL" id="LAZR01009308">
    <property type="protein sequence ID" value="KKM73399.1"/>
    <property type="molecule type" value="Genomic_DNA"/>
</dbReference>
<evidence type="ECO:0000313" key="1">
    <source>
        <dbReference type="EMBL" id="KKM73399.1"/>
    </source>
</evidence>